<keyword evidence="3" id="KW-1185">Reference proteome</keyword>
<evidence type="ECO:0000313" key="2">
    <source>
        <dbReference type="EMBL" id="PIN24590.1"/>
    </source>
</evidence>
<dbReference type="GO" id="GO:0046872">
    <property type="term" value="F:metal ion binding"/>
    <property type="evidence" value="ECO:0007669"/>
    <property type="project" value="InterPro"/>
</dbReference>
<reference evidence="3" key="1">
    <citation type="journal article" date="2018" name="Gigascience">
        <title>Genome assembly of the Pink Ipe (Handroanthus impetiginosus, Bignoniaceae), a highly valued, ecologically keystone Neotropical timber forest tree.</title>
        <authorList>
            <person name="Silva-Junior O.B."/>
            <person name="Grattapaglia D."/>
            <person name="Novaes E."/>
            <person name="Collevatti R.G."/>
        </authorList>
    </citation>
    <scope>NUCLEOTIDE SEQUENCE [LARGE SCALE GENOMIC DNA]</scope>
    <source>
        <strain evidence="3">cv. UFG-1</strain>
    </source>
</reference>
<dbReference type="Proteomes" id="UP000231279">
    <property type="component" value="Unassembled WGS sequence"/>
</dbReference>
<dbReference type="EMBL" id="NKXS01000393">
    <property type="protein sequence ID" value="PIN24590.1"/>
    <property type="molecule type" value="Genomic_DNA"/>
</dbReference>
<sequence length="67" mass="7773">MGSLPHFKAEKRKGCLKIVLQFDIFKMSMVEVRVPNLDCEGCAGKLRKALFKLKGQYIYLWAFCFLN</sequence>
<proteinExistence type="predicted"/>
<dbReference type="CDD" id="cd00371">
    <property type="entry name" value="HMA"/>
    <property type="match status" value="1"/>
</dbReference>
<protein>
    <submittedName>
        <fullName evidence="2">Uncharacterized protein</fullName>
    </submittedName>
</protein>
<gene>
    <name evidence="2" type="ORF">CDL12_02681</name>
</gene>
<name>A0A2G9I4P1_9LAMI</name>
<dbReference type="STRING" id="429701.A0A2G9I4P1"/>
<dbReference type="GO" id="GO:0009626">
    <property type="term" value="P:plant-type hypersensitive response"/>
    <property type="evidence" value="ECO:0007669"/>
    <property type="project" value="UniProtKB-KW"/>
</dbReference>
<evidence type="ECO:0000313" key="3">
    <source>
        <dbReference type="Proteomes" id="UP000231279"/>
    </source>
</evidence>
<dbReference type="SUPFAM" id="SSF55008">
    <property type="entry name" value="HMA, heavy metal-associated domain"/>
    <property type="match status" value="1"/>
</dbReference>
<organism evidence="2 3">
    <name type="scientific">Handroanthus impetiginosus</name>
    <dbReference type="NCBI Taxonomy" id="429701"/>
    <lineage>
        <taxon>Eukaryota</taxon>
        <taxon>Viridiplantae</taxon>
        <taxon>Streptophyta</taxon>
        <taxon>Embryophyta</taxon>
        <taxon>Tracheophyta</taxon>
        <taxon>Spermatophyta</taxon>
        <taxon>Magnoliopsida</taxon>
        <taxon>eudicotyledons</taxon>
        <taxon>Gunneridae</taxon>
        <taxon>Pentapetalae</taxon>
        <taxon>asterids</taxon>
        <taxon>lamiids</taxon>
        <taxon>Lamiales</taxon>
        <taxon>Bignoniaceae</taxon>
        <taxon>Crescentiina</taxon>
        <taxon>Tabebuia alliance</taxon>
        <taxon>Handroanthus</taxon>
    </lineage>
</organism>
<dbReference type="InterPro" id="IPR006121">
    <property type="entry name" value="HMA_dom"/>
</dbReference>
<dbReference type="InterPro" id="IPR036163">
    <property type="entry name" value="HMA_dom_sf"/>
</dbReference>
<dbReference type="GO" id="GO:0016020">
    <property type="term" value="C:membrane"/>
    <property type="evidence" value="ECO:0007669"/>
    <property type="project" value="UniProtKB-SubCell"/>
</dbReference>
<accession>A0A2G9I4P1</accession>
<comment type="subcellular location">
    <subcellularLocation>
        <location evidence="1">Membrane</location>
        <topology evidence="1">Peripheral membrane protein</topology>
    </subcellularLocation>
</comment>
<evidence type="ECO:0000256" key="1">
    <source>
        <dbReference type="ARBA" id="ARBA00004170"/>
    </source>
</evidence>
<dbReference type="AlphaFoldDB" id="A0A2G9I4P1"/>
<comment type="caution">
    <text evidence="2">The sequence shown here is derived from an EMBL/GenBank/DDBJ whole genome shotgun (WGS) entry which is preliminary data.</text>
</comment>